<sequence>MIWYILYPFRGTTEPPKLLPSHPIRRAFQAHGTATARHWLLSILLTIAISVLLCYPALFQTDSPAATGLRNLPKHVWTWTTEIDDDRPADVDVRQVWVHGDYMNAIDRRVLREALTVQDALIGRGFDIGSVGDSSTPGTKFTWGLHSPLMYWNSSWEAIQDDPTPLATINAESGKRSKLNLTLRPSTVFAGKSFVNKKIRAADALVITLFDQTNSTLGAVWDSRSRQLSEELATDWSMFPPNGNVFRSRLYEFRFKPMTLNDDIFLAGSYMLTAAYVIWRMMQLRAVKSWFGLLVTICAKMTVCVIGSFTLCTYLGIDLARIPRPWFPGVVFCFGLGNIFRLINVVLETPPEMPPAQRIGHAIGEVGHLSLAVAGQNLFIIWLCSKIVTPWVADFCVFAAVTLVLDFVYHLTFFVAVLSVDVQRMELQDSLERVDLNQVSKPKTARPERQSWLGGLLKGQVPLSTRFAGTAAILSIIVALNTHYFDNPGHHLSVRGTVDSLLRRKEKREVAASQIWNPPPIYQARTPAEWLRIQDHNTAREMLSFIKPNAHSFVARVYDPLLVVLRDANGRDTSQKLVRTFAESIRHFSKEHAFPAALMVVLLIAVVTLLTNYLLWSGLPDTVEDEEDEEALFTVSTLATPQTLDIARIASCGKGHVVSISLGRSTSIWLYERGRGYSNTLLKTAAMKPKLWPIVACALDDSGSLLAICTDGGLIGTWSFAAARFLHFTNIELRGQAPTLFSFAIIHGIDSDRLSIIVLTPDGSLVEVDARSGIHQSKWVSPSSILSATLYSTSKEDMNLVFVNKSGEVHILPLREEGQWSSEVVAGLDPGPPPGSNPSKIKCVYPVPNLGLIFAIRDEGVEIFDFNTRALVHQIQIGHAKPQTFRVLHSPRRSCPCGAPAVHSLTVAYTEQDTNHMIMQTFTIDDTLSSQICLGKSSDGAACTGVDCAKEAVHCVEPAGVWESTSVLSIVGVRKSSRFPIPSSTASGVDEDYYSSEGSALKLRATNPCEPAAAGLSSSLPTFSSSTLPPASPADFETWEAWTLSTTGEFRTRPLVEDELLDDPVHAGQLEEQLFVASAGPIVKLGKRSVAVGFGNMVKVLTLGKETFDGGTGGDDVLDLGLGAYKWRRGRGGGRKAQ</sequence>
<dbReference type="AlphaFoldDB" id="A0A9P4V0F0"/>
<evidence type="ECO:0000256" key="5">
    <source>
        <dbReference type="ARBA" id="ARBA00022737"/>
    </source>
</evidence>
<dbReference type="InterPro" id="IPR053958">
    <property type="entry name" value="HMGCR/SNAP/NPC1-like_SSD"/>
</dbReference>
<dbReference type="GO" id="GO:0032934">
    <property type="term" value="F:sterol binding"/>
    <property type="evidence" value="ECO:0007669"/>
    <property type="project" value="InterPro"/>
</dbReference>
<evidence type="ECO:0000256" key="7">
    <source>
        <dbReference type="ARBA" id="ARBA00022989"/>
    </source>
</evidence>
<evidence type="ECO:0000256" key="8">
    <source>
        <dbReference type="ARBA" id="ARBA00023034"/>
    </source>
</evidence>
<dbReference type="Pfam" id="PF12349">
    <property type="entry name" value="Sterol-sensing"/>
    <property type="match status" value="1"/>
</dbReference>
<dbReference type="PANTHER" id="PTHR46378">
    <property type="entry name" value="STEROL REGULATORY ELEMENT-BINDING PROTEIN CLEAVAGE-ACTIVATING PROTEIN"/>
    <property type="match status" value="1"/>
</dbReference>
<dbReference type="GO" id="GO:0045540">
    <property type="term" value="P:regulation of cholesterol biosynthetic process"/>
    <property type="evidence" value="ECO:0007669"/>
    <property type="project" value="TreeGrafter"/>
</dbReference>
<feature type="transmembrane region" description="Helical" evidence="11">
    <location>
        <begin position="326"/>
        <end position="347"/>
    </location>
</feature>
<dbReference type="GO" id="GO:0000139">
    <property type="term" value="C:Golgi membrane"/>
    <property type="evidence" value="ECO:0007669"/>
    <property type="project" value="UniProtKB-SubCell"/>
</dbReference>
<feature type="transmembrane region" description="Helical" evidence="11">
    <location>
        <begin position="290"/>
        <end position="314"/>
    </location>
</feature>
<dbReference type="PANTHER" id="PTHR46378:SF1">
    <property type="entry name" value="STEROL REGULATORY ELEMENT-BINDING PROTEIN CLEAVAGE-ACTIVATING PROTEIN"/>
    <property type="match status" value="1"/>
</dbReference>
<evidence type="ECO:0000256" key="1">
    <source>
        <dbReference type="ARBA" id="ARBA00004586"/>
    </source>
</evidence>
<dbReference type="InterPro" id="IPR036322">
    <property type="entry name" value="WD40_repeat_dom_sf"/>
</dbReference>
<dbReference type="OrthoDB" id="1914839at2759"/>
<keyword evidence="8" id="KW-0333">Golgi apparatus</keyword>
<name>A0A9P4V0F0_9PLEO</name>
<feature type="transmembrane region" description="Helical" evidence="11">
    <location>
        <begin position="264"/>
        <end position="284"/>
    </location>
</feature>
<reference evidence="13" key="1">
    <citation type="journal article" date="2020" name="Stud. Mycol.">
        <title>101 Dothideomycetes genomes: a test case for predicting lifestyles and emergence of pathogens.</title>
        <authorList>
            <person name="Haridas S."/>
            <person name="Albert R."/>
            <person name="Binder M."/>
            <person name="Bloem J."/>
            <person name="Labutti K."/>
            <person name="Salamov A."/>
            <person name="Andreopoulos B."/>
            <person name="Baker S."/>
            <person name="Barry K."/>
            <person name="Bills G."/>
            <person name="Bluhm B."/>
            <person name="Cannon C."/>
            <person name="Castanera R."/>
            <person name="Culley D."/>
            <person name="Daum C."/>
            <person name="Ezra D."/>
            <person name="Gonzalez J."/>
            <person name="Henrissat B."/>
            <person name="Kuo A."/>
            <person name="Liang C."/>
            <person name="Lipzen A."/>
            <person name="Lutzoni F."/>
            <person name="Magnuson J."/>
            <person name="Mondo S."/>
            <person name="Nolan M."/>
            <person name="Ohm R."/>
            <person name="Pangilinan J."/>
            <person name="Park H.-J."/>
            <person name="Ramirez L."/>
            <person name="Alfaro M."/>
            <person name="Sun H."/>
            <person name="Tritt A."/>
            <person name="Yoshinaga Y."/>
            <person name="Zwiers L.-H."/>
            <person name="Turgeon B."/>
            <person name="Goodwin S."/>
            <person name="Spatafora J."/>
            <person name="Crous P."/>
            <person name="Grigoriev I."/>
        </authorList>
    </citation>
    <scope>NUCLEOTIDE SEQUENCE</scope>
    <source>
        <strain evidence="13">CBS 125425</strain>
    </source>
</reference>
<organism evidence="13 14">
    <name type="scientific">Polyplosphaeria fusca</name>
    <dbReference type="NCBI Taxonomy" id="682080"/>
    <lineage>
        <taxon>Eukaryota</taxon>
        <taxon>Fungi</taxon>
        <taxon>Dikarya</taxon>
        <taxon>Ascomycota</taxon>
        <taxon>Pezizomycotina</taxon>
        <taxon>Dothideomycetes</taxon>
        <taxon>Pleosporomycetidae</taxon>
        <taxon>Pleosporales</taxon>
        <taxon>Tetraplosphaeriaceae</taxon>
        <taxon>Polyplosphaeria</taxon>
    </lineage>
</organism>
<keyword evidence="3" id="KW-0853">WD repeat</keyword>
<evidence type="ECO:0000256" key="6">
    <source>
        <dbReference type="ARBA" id="ARBA00022824"/>
    </source>
</evidence>
<gene>
    <name evidence="13" type="ORF">EJ04DRAFT_492079</name>
</gene>
<evidence type="ECO:0000256" key="2">
    <source>
        <dbReference type="ARBA" id="ARBA00004653"/>
    </source>
</evidence>
<feature type="transmembrane region" description="Helical" evidence="11">
    <location>
        <begin position="395"/>
        <end position="420"/>
    </location>
</feature>
<keyword evidence="4 11" id="KW-0812">Transmembrane</keyword>
<feature type="domain" description="SSD" evidence="12">
    <location>
        <begin position="262"/>
        <end position="420"/>
    </location>
</feature>
<dbReference type="InterPro" id="IPR030225">
    <property type="entry name" value="SCAP"/>
</dbReference>
<keyword evidence="6" id="KW-0256">Endoplasmic reticulum</keyword>
<comment type="subcellular location">
    <subcellularLocation>
        <location evidence="1">Endoplasmic reticulum membrane</location>
    </subcellularLocation>
    <subcellularLocation>
        <location evidence="2">Golgi apparatus membrane</location>
        <topology evidence="2">Multi-pass membrane protein</topology>
    </subcellularLocation>
</comment>
<evidence type="ECO:0000256" key="3">
    <source>
        <dbReference type="ARBA" id="ARBA00022574"/>
    </source>
</evidence>
<dbReference type="PROSITE" id="PS50156">
    <property type="entry name" value="SSD"/>
    <property type="match status" value="1"/>
</dbReference>
<dbReference type="SUPFAM" id="SSF50978">
    <property type="entry name" value="WD40 repeat-like"/>
    <property type="match status" value="1"/>
</dbReference>
<evidence type="ECO:0000256" key="10">
    <source>
        <dbReference type="ARBA" id="ARBA00023180"/>
    </source>
</evidence>
<dbReference type="EMBL" id="ML996138">
    <property type="protein sequence ID" value="KAF2735237.1"/>
    <property type="molecule type" value="Genomic_DNA"/>
</dbReference>
<keyword evidence="7 11" id="KW-1133">Transmembrane helix</keyword>
<dbReference type="Proteomes" id="UP000799444">
    <property type="component" value="Unassembled WGS sequence"/>
</dbReference>
<dbReference type="GO" id="GO:0005789">
    <property type="term" value="C:endoplasmic reticulum membrane"/>
    <property type="evidence" value="ECO:0007669"/>
    <property type="project" value="UniProtKB-SubCell"/>
</dbReference>
<keyword evidence="14" id="KW-1185">Reference proteome</keyword>
<dbReference type="GO" id="GO:0032933">
    <property type="term" value="P:SREBP signaling pathway"/>
    <property type="evidence" value="ECO:0007669"/>
    <property type="project" value="InterPro"/>
</dbReference>
<evidence type="ECO:0000256" key="11">
    <source>
        <dbReference type="SAM" id="Phobius"/>
    </source>
</evidence>
<feature type="transmembrane region" description="Helical" evidence="11">
    <location>
        <begin position="39"/>
        <end position="59"/>
    </location>
</feature>
<keyword evidence="10" id="KW-0325">Glycoprotein</keyword>
<feature type="transmembrane region" description="Helical" evidence="11">
    <location>
        <begin position="593"/>
        <end position="616"/>
    </location>
</feature>
<keyword evidence="5" id="KW-0677">Repeat</keyword>
<keyword evidence="9 11" id="KW-0472">Membrane</keyword>
<evidence type="ECO:0000259" key="12">
    <source>
        <dbReference type="PROSITE" id="PS50156"/>
    </source>
</evidence>
<dbReference type="GO" id="GO:0032936">
    <property type="term" value="C:SREBP-SCAP complex"/>
    <property type="evidence" value="ECO:0007669"/>
    <property type="project" value="TreeGrafter"/>
</dbReference>
<accession>A0A9P4V0F0</accession>
<dbReference type="InterPro" id="IPR000731">
    <property type="entry name" value="SSD"/>
</dbReference>
<comment type="caution">
    <text evidence="13">The sequence shown here is derived from an EMBL/GenBank/DDBJ whole genome shotgun (WGS) entry which is preliminary data.</text>
</comment>
<feature type="transmembrane region" description="Helical" evidence="11">
    <location>
        <begin position="359"/>
        <end position="383"/>
    </location>
</feature>
<evidence type="ECO:0000313" key="14">
    <source>
        <dbReference type="Proteomes" id="UP000799444"/>
    </source>
</evidence>
<evidence type="ECO:0000313" key="13">
    <source>
        <dbReference type="EMBL" id="KAF2735237.1"/>
    </source>
</evidence>
<protein>
    <recommendedName>
        <fullName evidence="12">SSD domain-containing protein</fullName>
    </recommendedName>
</protein>
<evidence type="ECO:0000256" key="4">
    <source>
        <dbReference type="ARBA" id="ARBA00022692"/>
    </source>
</evidence>
<proteinExistence type="predicted"/>
<evidence type="ECO:0000256" key="9">
    <source>
        <dbReference type="ARBA" id="ARBA00023136"/>
    </source>
</evidence>